<evidence type="ECO:0000313" key="1">
    <source>
        <dbReference type="EMBL" id="KAJ0024533.1"/>
    </source>
</evidence>
<accession>A0ACC0XUV1</accession>
<comment type="caution">
    <text evidence="1">The sequence shown here is derived from an EMBL/GenBank/DDBJ whole genome shotgun (WGS) entry which is preliminary data.</text>
</comment>
<gene>
    <name evidence="1" type="ORF">Pint_07364</name>
</gene>
<organism evidence="1 2">
    <name type="scientific">Pistacia integerrima</name>
    <dbReference type="NCBI Taxonomy" id="434235"/>
    <lineage>
        <taxon>Eukaryota</taxon>
        <taxon>Viridiplantae</taxon>
        <taxon>Streptophyta</taxon>
        <taxon>Embryophyta</taxon>
        <taxon>Tracheophyta</taxon>
        <taxon>Spermatophyta</taxon>
        <taxon>Magnoliopsida</taxon>
        <taxon>eudicotyledons</taxon>
        <taxon>Gunneridae</taxon>
        <taxon>Pentapetalae</taxon>
        <taxon>rosids</taxon>
        <taxon>malvids</taxon>
        <taxon>Sapindales</taxon>
        <taxon>Anacardiaceae</taxon>
        <taxon>Pistacia</taxon>
    </lineage>
</organism>
<protein>
    <submittedName>
        <fullName evidence="1">Uncharacterized protein</fullName>
    </submittedName>
</protein>
<dbReference type="EMBL" id="CM047745">
    <property type="protein sequence ID" value="KAJ0024533.1"/>
    <property type="molecule type" value="Genomic_DNA"/>
</dbReference>
<evidence type="ECO:0000313" key="2">
    <source>
        <dbReference type="Proteomes" id="UP001163603"/>
    </source>
</evidence>
<name>A0ACC0XUV1_9ROSI</name>
<dbReference type="Proteomes" id="UP001163603">
    <property type="component" value="Chromosome 10"/>
</dbReference>
<sequence>MKEPLQRTKLVIRHLPPSLSQSDLLSLFHDRFVGRYNWFCFRQGKSSNKHKIQRFSRAYVELKQAEDVFEFADLLNGHVFVNEKGSQFKTIVEYAPSQRVPKPCTRKDSREGTIYNDPDYLEFLKLIAKPVENLPSAEIQLERKEAELSGATKETPIVTPLMEYVRLKRASESGTQSSSAVGKASRRSRGASSRKSGSGTTKRGSEKKKYVLKGSEKNASRKDKSSFIVVPKRQGQPTSSVGKGILESDTILGLESTVSGITLTSDSGKKKILLLKAKDPEISHGETSSGGITTTTTKQIQRRESQTQPLAAVQAREKQGLNIENGKPLPRSMNRQSRTDGHVSNNDLRTSRSDRDTKRGPDSRFVRKVLNGLGTESEKQEKRTRNRDRPDYVSWAPLRHSDVAQTTEQRSSSMQPNELLSNSIEAPHGDIKDDIPRGSKTTGAIAPSNGGNLENGSRHNVHRVAARVTKDDEGKSSKRRGSTSSGAHEKQVWIQKTSSGN</sequence>
<reference evidence="2" key="1">
    <citation type="journal article" date="2023" name="G3 (Bethesda)">
        <title>Genome assembly and association tests identify interacting loci associated with vigor, precocity, and sex in interspecific pistachio rootstocks.</title>
        <authorList>
            <person name="Palmer W."/>
            <person name="Jacygrad E."/>
            <person name="Sagayaradj S."/>
            <person name="Cavanaugh K."/>
            <person name="Han R."/>
            <person name="Bertier L."/>
            <person name="Beede B."/>
            <person name="Kafkas S."/>
            <person name="Golino D."/>
            <person name="Preece J."/>
            <person name="Michelmore R."/>
        </authorList>
    </citation>
    <scope>NUCLEOTIDE SEQUENCE [LARGE SCALE GENOMIC DNA]</scope>
</reference>
<keyword evidence="2" id="KW-1185">Reference proteome</keyword>
<proteinExistence type="predicted"/>